<comment type="similarity">
    <text evidence="2">Belongs to the YkuD family.</text>
</comment>
<protein>
    <submittedName>
        <fullName evidence="11">L,D-transpeptidase ErfK/SrfK</fullName>
    </submittedName>
</protein>
<dbReference type="Pfam" id="PF03734">
    <property type="entry name" value="YkuD"/>
    <property type="match status" value="1"/>
</dbReference>
<dbReference type="InterPro" id="IPR005490">
    <property type="entry name" value="LD_TPept_cat_dom"/>
</dbReference>
<evidence type="ECO:0000313" key="12">
    <source>
        <dbReference type="Proteomes" id="UP000185062"/>
    </source>
</evidence>
<dbReference type="AlphaFoldDB" id="A0A1N6J237"/>
<evidence type="ECO:0000256" key="6">
    <source>
        <dbReference type="ARBA" id="ARBA00022960"/>
    </source>
</evidence>
<evidence type="ECO:0000256" key="1">
    <source>
        <dbReference type="ARBA" id="ARBA00004752"/>
    </source>
</evidence>
<keyword evidence="3" id="KW-0328">Glycosyltransferase</keyword>
<dbReference type="GO" id="GO:0018104">
    <property type="term" value="P:peptidoglycan-protein cross-linking"/>
    <property type="evidence" value="ECO:0007669"/>
    <property type="project" value="TreeGrafter"/>
</dbReference>
<sequence length="318" mass="35580">MHGIIIFFVVLFSITTIDSTQAETWTLPPADIDIFGQIRTVAASSEDTLLDIARRHGIGQIEILLANPKVDRWLPVNGAEVILPNRYIIPQAKRKGLVLNLPEMRLYYFPELKKGEKPLIVTHPVSIGRMDWNTPLGITKIVEKKKNPTWTPPQSLRDEAIARGDPPLPAFVPAGPDNPLGQYAMRLGTTSGSYLIHGTNKPFGVGMRVTHGCVRMYPEDIETLFTQVPVGTQIQLVNQPIKLGWLASSLFIELHPPLEEDQDQFVDYTQKVMDAINDFLIQESTDYRSHLPIHVEIDSQILKQAIAEKSGLPILISK</sequence>
<dbReference type="GO" id="GO:0071555">
    <property type="term" value="P:cell wall organization"/>
    <property type="evidence" value="ECO:0007669"/>
    <property type="project" value="UniProtKB-UniRule"/>
</dbReference>
<reference evidence="11 12" key="1">
    <citation type="submission" date="2016-12" db="EMBL/GenBank/DDBJ databases">
        <authorList>
            <person name="Song W.-J."/>
            <person name="Kurnit D.M."/>
        </authorList>
    </citation>
    <scope>NUCLEOTIDE SEQUENCE [LARGE SCALE GENOMIC DNA]</scope>
    <source>
        <strain evidence="11 12">ATCC 49181</strain>
    </source>
</reference>
<dbReference type="PANTHER" id="PTHR30582:SF24">
    <property type="entry name" value="L,D-TRANSPEPTIDASE ERFK_SRFK-RELATED"/>
    <property type="match status" value="1"/>
</dbReference>
<dbReference type="PROSITE" id="PS52029">
    <property type="entry name" value="LD_TPASE"/>
    <property type="match status" value="1"/>
</dbReference>
<proteinExistence type="inferred from homology"/>
<dbReference type="eggNOG" id="COG1376">
    <property type="taxonomic scope" value="Bacteria"/>
</dbReference>
<evidence type="ECO:0000256" key="8">
    <source>
        <dbReference type="ARBA" id="ARBA00023316"/>
    </source>
</evidence>
<evidence type="ECO:0000256" key="4">
    <source>
        <dbReference type="ARBA" id="ARBA00022679"/>
    </source>
</evidence>
<organism evidence="11 12">
    <name type="scientific">Nitrosomonas cryotolerans ATCC 49181</name>
    <dbReference type="NCBI Taxonomy" id="1131553"/>
    <lineage>
        <taxon>Bacteria</taxon>
        <taxon>Pseudomonadati</taxon>
        <taxon>Pseudomonadota</taxon>
        <taxon>Betaproteobacteria</taxon>
        <taxon>Nitrosomonadales</taxon>
        <taxon>Nitrosomonadaceae</taxon>
        <taxon>Nitrosomonas</taxon>
    </lineage>
</organism>
<evidence type="ECO:0000256" key="9">
    <source>
        <dbReference type="PROSITE-ProRule" id="PRU01373"/>
    </source>
</evidence>
<evidence type="ECO:0000256" key="3">
    <source>
        <dbReference type="ARBA" id="ARBA00022676"/>
    </source>
</evidence>
<dbReference type="SUPFAM" id="SSF141523">
    <property type="entry name" value="L,D-transpeptidase catalytic domain-like"/>
    <property type="match status" value="1"/>
</dbReference>
<dbReference type="Proteomes" id="UP000185062">
    <property type="component" value="Unassembled WGS sequence"/>
</dbReference>
<evidence type="ECO:0000259" key="10">
    <source>
        <dbReference type="PROSITE" id="PS52029"/>
    </source>
</evidence>
<feature type="active site" description="Nucleophile" evidence="9">
    <location>
        <position position="213"/>
    </location>
</feature>
<feature type="domain" description="L,D-TPase catalytic" evidence="10">
    <location>
        <begin position="95"/>
        <end position="237"/>
    </location>
</feature>
<dbReference type="Gene3D" id="2.40.440.10">
    <property type="entry name" value="L,D-transpeptidase catalytic domain-like"/>
    <property type="match status" value="1"/>
</dbReference>
<dbReference type="GO" id="GO:0071972">
    <property type="term" value="F:peptidoglycan L,D-transpeptidase activity"/>
    <property type="evidence" value="ECO:0007669"/>
    <property type="project" value="TreeGrafter"/>
</dbReference>
<keyword evidence="4" id="KW-0808">Transferase</keyword>
<dbReference type="UniPathway" id="UPA00219"/>
<dbReference type="InterPro" id="IPR018392">
    <property type="entry name" value="LysM"/>
</dbReference>
<dbReference type="EMBL" id="FSRO01000001">
    <property type="protein sequence ID" value="SIO38313.1"/>
    <property type="molecule type" value="Genomic_DNA"/>
</dbReference>
<name>A0A1N6J237_9PROT</name>
<evidence type="ECO:0000256" key="7">
    <source>
        <dbReference type="ARBA" id="ARBA00022984"/>
    </source>
</evidence>
<gene>
    <name evidence="11" type="ORF">SAMN02743940_2253</name>
</gene>
<accession>A0A1N6J237</accession>
<evidence type="ECO:0000256" key="2">
    <source>
        <dbReference type="ARBA" id="ARBA00005992"/>
    </source>
</evidence>
<keyword evidence="7 9" id="KW-0573">Peptidoglycan synthesis</keyword>
<comment type="pathway">
    <text evidence="1 9">Cell wall biogenesis; peptidoglycan biosynthesis.</text>
</comment>
<dbReference type="RefSeq" id="WP_028461011.1">
    <property type="nucleotide sequence ID" value="NZ_FSRO01000001.1"/>
</dbReference>
<dbReference type="InterPro" id="IPR038063">
    <property type="entry name" value="Transpep_catalytic_dom"/>
</dbReference>
<dbReference type="InterPro" id="IPR050979">
    <property type="entry name" value="LD-transpeptidase"/>
</dbReference>
<dbReference type="GO" id="GO:0008360">
    <property type="term" value="P:regulation of cell shape"/>
    <property type="evidence" value="ECO:0007669"/>
    <property type="project" value="UniProtKB-UniRule"/>
</dbReference>
<dbReference type="STRING" id="44575.SAMN05216419_10062"/>
<keyword evidence="12" id="KW-1185">Reference proteome</keyword>
<keyword evidence="5" id="KW-0378">Hydrolase</keyword>
<evidence type="ECO:0000256" key="5">
    <source>
        <dbReference type="ARBA" id="ARBA00022801"/>
    </source>
</evidence>
<dbReference type="CDD" id="cd16913">
    <property type="entry name" value="YkuD_like"/>
    <property type="match status" value="1"/>
</dbReference>
<keyword evidence="8 9" id="KW-0961">Cell wall biogenesis/degradation</keyword>
<dbReference type="GO" id="GO:0016757">
    <property type="term" value="F:glycosyltransferase activity"/>
    <property type="evidence" value="ECO:0007669"/>
    <property type="project" value="UniProtKB-KW"/>
</dbReference>
<dbReference type="PANTHER" id="PTHR30582">
    <property type="entry name" value="L,D-TRANSPEPTIDASE"/>
    <property type="match status" value="1"/>
</dbReference>
<keyword evidence="6 9" id="KW-0133">Cell shape</keyword>
<evidence type="ECO:0000313" key="11">
    <source>
        <dbReference type="EMBL" id="SIO38313.1"/>
    </source>
</evidence>
<feature type="active site" description="Proton donor/acceptor" evidence="9">
    <location>
        <position position="197"/>
    </location>
</feature>
<dbReference type="GO" id="GO:0005576">
    <property type="term" value="C:extracellular region"/>
    <property type="evidence" value="ECO:0007669"/>
    <property type="project" value="TreeGrafter"/>
</dbReference>
<dbReference type="CDD" id="cd00118">
    <property type="entry name" value="LysM"/>
    <property type="match status" value="1"/>
</dbReference>